<dbReference type="InterPro" id="IPR012997">
    <property type="entry name" value="RplA"/>
</dbReference>
<evidence type="ECO:0000256" key="2">
    <source>
        <dbReference type="ARBA" id="ARBA00023316"/>
    </source>
</evidence>
<evidence type="ECO:0000256" key="3">
    <source>
        <dbReference type="HAMAP-Rule" id="MF_02071"/>
    </source>
</evidence>
<dbReference type="OrthoDB" id="9779128at2"/>
<dbReference type="AlphaFoldDB" id="A0A4Z0NUL9"/>
<keyword evidence="1 3" id="KW-0456">Lyase</keyword>
<evidence type="ECO:0000256" key="1">
    <source>
        <dbReference type="ARBA" id="ARBA00023239"/>
    </source>
</evidence>
<dbReference type="Proteomes" id="UP000297535">
    <property type="component" value="Unassembled WGS sequence"/>
</dbReference>
<feature type="chain" id="PRO_5021521377" description="Endolytic peptidoglycan transglycosylase RlpA" evidence="3">
    <location>
        <begin position="22"/>
        <end position="120"/>
    </location>
</feature>
<feature type="signal peptide" evidence="3">
    <location>
        <begin position="1"/>
        <end position="21"/>
    </location>
</feature>
<dbReference type="Gene3D" id="2.40.40.10">
    <property type="entry name" value="RlpA-like domain"/>
    <property type="match status" value="1"/>
</dbReference>
<name>A0A4Z0NUL9_9HYPH</name>
<dbReference type="PANTHER" id="PTHR34183:SF8">
    <property type="entry name" value="ENDOLYTIC PEPTIDOGLYCAN TRANSGLYCOSYLASE RLPA-RELATED"/>
    <property type="match status" value="1"/>
</dbReference>
<dbReference type="NCBIfam" id="TIGR00413">
    <property type="entry name" value="rlpA"/>
    <property type="match status" value="1"/>
</dbReference>
<dbReference type="HAMAP" id="MF_02071">
    <property type="entry name" value="RlpA"/>
    <property type="match status" value="1"/>
</dbReference>
<comment type="caution">
    <text evidence="6">The sequence shown here is derived from an EMBL/GenBank/DDBJ whole genome shotgun (WGS) entry which is preliminary data.</text>
</comment>
<gene>
    <name evidence="3" type="primary">rlpA</name>
    <name evidence="6" type="ORF">EU555_05225</name>
</gene>
<dbReference type="Pfam" id="PF03330">
    <property type="entry name" value="DPBB_1"/>
    <property type="match status" value="1"/>
</dbReference>
<keyword evidence="2 3" id="KW-0961">Cell wall biogenesis/degradation</keyword>
<sequence precursor="true">MSSKALLAACALMTVAAISGAAAKSNLRQQAGVASWYGPGFHGRKTANGERFSTHALTAAHRNLPFGTQVRVTNNTNGRSVVVRINDRGLYVGGRVIDLSNAAARAIGVSGLAKVSLARL</sequence>
<keyword evidence="3" id="KW-0732">Signal</keyword>
<dbReference type="SUPFAM" id="SSF50685">
    <property type="entry name" value="Barwin-like endoglucanases"/>
    <property type="match status" value="1"/>
</dbReference>
<feature type="domain" description="RlpA-like protein double-psi beta-barrel" evidence="5">
    <location>
        <begin position="30"/>
        <end position="115"/>
    </location>
</feature>
<dbReference type="InterPro" id="IPR009009">
    <property type="entry name" value="RlpA-like_DPBB"/>
</dbReference>
<protein>
    <recommendedName>
        <fullName evidence="3">Endolytic peptidoglycan transglycosylase RlpA</fullName>
        <ecNumber evidence="3">4.2.2.-</ecNumber>
    </recommendedName>
</protein>
<dbReference type="RefSeq" id="WP_135413616.1">
    <property type="nucleotide sequence ID" value="NZ_SRLB01000004.1"/>
</dbReference>
<organism evidence="6 7">
    <name type="scientific">Methylobacterium nonmethylotrophicum</name>
    <dbReference type="NCBI Taxonomy" id="1141884"/>
    <lineage>
        <taxon>Bacteria</taxon>
        <taxon>Pseudomonadati</taxon>
        <taxon>Pseudomonadota</taxon>
        <taxon>Alphaproteobacteria</taxon>
        <taxon>Hyphomicrobiales</taxon>
        <taxon>Methylobacteriaceae</taxon>
        <taxon>Methylobacterium</taxon>
    </lineage>
</organism>
<evidence type="ECO:0000259" key="5">
    <source>
        <dbReference type="Pfam" id="PF03330"/>
    </source>
</evidence>
<proteinExistence type="inferred from homology"/>
<dbReference type="EC" id="4.2.2.-" evidence="3"/>
<dbReference type="EMBL" id="SRLB01000004">
    <property type="protein sequence ID" value="TGE01011.1"/>
    <property type="molecule type" value="Genomic_DNA"/>
</dbReference>
<dbReference type="InterPro" id="IPR034718">
    <property type="entry name" value="RlpA"/>
</dbReference>
<reference evidence="6 7" key="1">
    <citation type="submission" date="2019-04" db="EMBL/GenBank/DDBJ databases">
        <authorList>
            <person name="Feng G."/>
            <person name="Zhu H."/>
        </authorList>
    </citation>
    <scope>NUCLEOTIDE SEQUENCE [LARGE SCALE GENOMIC DNA]</scope>
    <source>
        <strain evidence="6 7">6HR-1</strain>
    </source>
</reference>
<dbReference type="GO" id="GO:0071555">
    <property type="term" value="P:cell wall organization"/>
    <property type="evidence" value="ECO:0007669"/>
    <property type="project" value="UniProtKB-KW"/>
</dbReference>
<evidence type="ECO:0000313" key="6">
    <source>
        <dbReference type="EMBL" id="TGE01011.1"/>
    </source>
</evidence>
<comment type="similarity">
    <text evidence="3 4">Belongs to the RlpA family.</text>
</comment>
<dbReference type="CDD" id="cd22268">
    <property type="entry name" value="DPBB_RlpA-like"/>
    <property type="match status" value="1"/>
</dbReference>
<dbReference type="GO" id="GO:0000270">
    <property type="term" value="P:peptidoglycan metabolic process"/>
    <property type="evidence" value="ECO:0007669"/>
    <property type="project" value="UniProtKB-UniRule"/>
</dbReference>
<keyword evidence="7" id="KW-1185">Reference proteome</keyword>
<dbReference type="InterPro" id="IPR036908">
    <property type="entry name" value="RlpA-like_sf"/>
</dbReference>
<accession>A0A4Z0NUL9</accession>
<comment type="function">
    <text evidence="3">Lytic transglycosylase with a strong preference for naked glycan strands that lack stem peptides.</text>
</comment>
<evidence type="ECO:0000256" key="4">
    <source>
        <dbReference type="RuleBase" id="RU003495"/>
    </source>
</evidence>
<evidence type="ECO:0000313" key="7">
    <source>
        <dbReference type="Proteomes" id="UP000297535"/>
    </source>
</evidence>
<dbReference type="PANTHER" id="PTHR34183">
    <property type="entry name" value="ENDOLYTIC PEPTIDOGLYCAN TRANSGLYCOSYLASE RLPA"/>
    <property type="match status" value="1"/>
</dbReference>
<dbReference type="GO" id="GO:0008932">
    <property type="term" value="F:lytic endotransglycosylase activity"/>
    <property type="evidence" value="ECO:0007669"/>
    <property type="project" value="UniProtKB-UniRule"/>
</dbReference>